<evidence type="ECO:0000313" key="3">
    <source>
        <dbReference type="Proteomes" id="UP000199651"/>
    </source>
</evidence>
<dbReference type="RefSeq" id="WP_091368641.1">
    <property type="nucleotide sequence ID" value="NZ_FNDV01000003.1"/>
</dbReference>
<sequence>MQQEPIQREAGKGQVGPSGATGEQGDDWDPFEDPGEFAEESKTDDPFSRFYFSHEDVAVPEPEEVAAIWFGPGPGDHSTYFPVAQQLDEAEPFFINGFEDAAHPTTVWPRRLHDSEDEVLSQATAGEVVNQKEVWARFRWPIALVGGKKNAVLAADVRFSYSTQHFVDTRTNRTISIAGKRLEMMRGIAVQVGRNSAFCSPIIKRAMLSFDVTMLAYQDGSSLARVGWTSAFKLHKQVGGLESESSGTFDIRGPGGKGLRYTGDTKKCFTLI</sequence>
<proteinExistence type="predicted"/>
<evidence type="ECO:0000256" key="1">
    <source>
        <dbReference type="SAM" id="MobiDB-lite"/>
    </source>
</evidence>
<feature type="compositionally biased region" description="Basic and acidic residues" evidence="1">
    <location>
        <begin position="1"/>
        <end position="11"/>
    </location>
</feature>
<dbReference type="EMBL" id="FNJB01000001">
    <property type="protein sequence ID" value="SDN90468.1"/>
    <property type="molecule type" value="Genomic_DNA"/>
</dbReference>
<feature type="compositionally biased region" description="Acidic residues" evidence="1">
    <location>
        <begin position="24"/>
        <end position="38"/>
    </location>
</feature>
<name>A0A1H0F719_9PSEU</name>
<accession>A0A1H0F719</accession>
<keyword evidence="3" id="KW-1185">Reference proteome</keyword>
<evidence type="ECO:0000313" key="2">
    <source>
        <dbReference type="EMBL" id="SDN90468.1"/>
    </source>
</evidence>
<dbReference type="AlphaFoldDB" id="A0A1H0F719"/>
<reference evidence="3" key="1">
    <citation type="submission" date="2016-10" db="EMBL/GenBank/DDBJ databases">
        <authorList>
            <person name="Varghese N."/>
            <person name="Submissions S."/>
        </authorList>
    </citation>
    <scope>NUCLEOTIDE SEQUENCE [LARGE SCALE GENOMIC DNA]</scope>
    <source>
        <strain evidence="3">IBRC-M 10655</strain>
    </source>
</reference>
<dbReference type="Proteomes" id="UP000199651">
    <property type="component" value="Unassembled WGS sequence"/>
</dbReference>
<dbReference type="STRING" id="504798.SAMN05421871_103612"/>
<feature type="region of interest" description="Disordered" evidence="1">
    <location>
        <begin position="1"/>
        <end position="45"/>
    </location>
</feature>
<gene>
    <name evidence="2" type="ORF">SAMN05192558_101258</name>
</gene>
<organism evidence="2 3">
    <name type="scientific">Actinokineospora alba</name>
    <dbReference type="NCBI Taxonomy" id="504798"/>
    <lineage>
        <taxon>Bacteria</taxon>
        <taxon>Bacillati</taxon>
        <taxon>Actinomycetota</taxon>
        <taxon>Actinomycetes</taxon>
        <taxon>Pseudonocardiales</taxon>
        <taxon>Pseudonocardiaceae</taxon>
        <taxon>Actinokineospora</taxon>
    </lineage>
</organism>
<protein>
    <submittedName>
        <fullName evidence="2">Uncharacterized protein</fullName>
    </submittedName>
</protein>